<name>A0AAV8R6W5_ENSVE</name>
<organism evidence="3 4">
    <name type="scientific">Ensete ventricosum</name>
    <name type="common">Abyssinian banana</name>
    <name type="synonym">Musa ensete</name>
    <dbReference type="NCBI Taxonomy" id="4639"/>
    <lineage>
        <taxon>Eukaryota</taxon>
        <taxon>Viridiplantae</taxon>
        <taxon>Streptophyta</taxon>
        <taxon>Embryophyta</taxon>
        <taxon>Tracheophyta</taxon>
        <taxon>Spermatophyta</taxon>
        <taxon>Magnoliopsida</taxon>
        <taxon>Liliopsida</taxon>
        <taxon>Zingiberales</taxon>
        <taxon>Musaceae</taxon>
        <taxon>Ensete</taxon>
    </lineage>
</organism>
<feature type="compositionally biased region" description="Basic and acidic residues" evidence="1">
    <location>
        <begin position="117"/>
        <end position="128"/>
    </location>
</feature>
<comment type="caution">
    <text evidence="3">The sequence shown here is derived from an EMBL/GenBank/DDBJ whole genome shotgun (WGS) entry which is preliminary data.</text>
</comment>
<dbReference type="PANTHER" id="PTHR33401:SF2">
    <property type="entry name" value="OS03G0138400 PROTEIN"/>
    <property type="match status" value="1"/>
</dbReference>
<feature type="region of interest" description="Disordered" evidence="1">
    <location>
        <begin position="113"/>
        <end position="146"/>
    </location>
</feature>
<keyword evidence="2" id="KW-0472">Membrane</keyword>
<dbReference type="AlphaFoldDB" id="A0AAV8R6W5"/>
<keyword evidence="2" id="KW-1133">Transmembrane helix</keyword>
<reference evidence="3 4" key="1">
    <citation type="submission" date="2022-12" db="EMBL/GenBank/DDBJ databases">
        <title>Chromosome-scale assembly of the Ensete ventricosum genome.</title>
        <authorList>
            <person name="Dussert Y."/>
            <person name="Stocks J."/>
            <person name="Wendawek A."/>
            <person name="Woldeyes F."/>
            <person name="Nichols R.A."/>
            <person name="Borrell J.S."/>
        </authorList>
    </citation>
    <scope>NUCLEOTIDE SEQUENCE [LARGE SCALE GENOMIC DNA]</scope>
    <source>
        <strain evidence="4">cv. Maze</strain>
        <tissue evidence="3">Seeds</tissue>
    </source>
</reference>
<evidence type="ECO:0000313" key="3">
    <source>
        <dbReference type="EMBL" id="KAJ8499598.1"/>
    </source>
</evidence>
<dbReference type="PANTHER" id="PTHR33401">
    <property type="entry name" value="LIGHT-HARVESTING COMPLEX-LIKE PROTEIN OHP2, CHLOROPLASTIC"/>
    <property type="match status" value="1"/>
</dbReference>
<accession>A0AAV8R6W5</accession>
<evidence type="ECO:0000256" key="2">
    <source>
        <dbReference type="SAM" id="Phobius"/>
    </source>
</evidence>
<proteinExistence type="predicted"/>
<protein>
    <submittedName>
        <fullName evidence="3">Uncharacterized protein</fullName>
    </submittedName>
</protein>
<dbReference type="Proteomes" id="UP001222027">
    <property type="component" value="Unassembled WGS sequence"/>
</dbReference>
<dbReference type="EMBL" id="JAQQAF010000003">
    <property type="protein sequence ID" value="KAJ8499598.1"/>
    <property type="molecule type" value="Genomic_DNA"/>
</dbReference>
<evidence type="ECO:0000313" key="4">
    <source>
        <dbReference type="Proteomes" id="UP001222027"/>
    </source>
</evidence>
<feature type="transmembrane region" description="Helical" evidence="2">
    <location>
        <begin position="25"/>
        <end position="41"/>
    </location>
</feature>
<gene>
    <name evidence="3" type="ORF">OPV22_010150</name>
</gene>
<sequence>MMNATPAETGENWAEAYRWRRERKFRIFFLVTSLIAITIWVGKISRFLLVGLGSGDLGFLVGFWLEGRKFSYETFLECPFSRLVICGEKDMSLSGKIRKVCNRNRPSAVVGSVKGANRREEPEAEKESLLPAKESGGVATGRRKKGSARNVQWNDCRGENLVEVLEFQPSDSSDSEDEYLDSCLCTIM</sequence>
<evidence type="ECO:0000256" key="1">
    <source>
        <dbReference type="SAM" id="MobiDB-lite"/>
    </source>
</evidence>
<keyword evidence="4" id="KW-1185">Reference proteome</keyword>
<keyword evidence="2" id="KW-0812">Transmembrane</keyword>